<accession>A0A4S4LQ55</accession>
<feature type="transmembrane region" description="Helical" evidence="7">
    <location>
        <begin position="419"/>
        <end position="439"/>
    </location>
</feature>
<feature type="transmembrane region" description="Helical" evidence="7">
    <location>
        <begin position="252"/>
        <end position="273"/>
    </location>
</feature>
<dbReference type="Proteomes" id="UP000310158">
    <property type="component" value="Unassembled WGS sequence"/>
</dbReference>
<feature type="transmembrane region" description="Helical" evidence="7">
    <location>
        <begin position="223"/>
        <end position="240"/>
    </location>
</feature>
<evidence type="ECO:0000256" key="5">
    <source>
        <dbReference type="ARBA" id="ARBA00023136"/>
    </source>
</evidence>
<feature type="transmembrane region" description="Helical" evidence="7">
    <location>
        <begin position="92"/>
        <end position="112"/>
    </location>
</feature>
<dbReference type="AlphaFoldDB" id="A0A4S4LQ55"/>
<feature type="region of interest" description="Disordered" evidence="6">
    <location>
        <begin position="487"/>
        <end position="516"/>
    </location>
</feature>
<reference evidence="9 10" key="1">
    <citation type="submission" date="2019-02" db="EMBL/GenBank/DDBJ databases">
        <title>Genome sequencing of the rare red list fungi Bondarzewia mesenterica.</title>
        <authorList>
            <person name="Buettner E."/>
            <person name="Kellner H."/>
        </authorList>
    </citation>
    <scope>NUCLEOTIDE SEQUENCE [LARGE SCALE GENOMIC DNA]</scope>
    <source>
        <strain evidence="9 10">DSM 108281</strain>
    </source>
</reference>
<keyword evidence="2" id="KW-0813">Transport</keyword>
<dbReference type="Gene3D" id="1.20.1250.20">
    <property type="entry name" value="MFS general substrate transporter like domains"/>
    <property type="match status" value="1"/>
</dbReference>
<dbReference type="PROSITE" id="PS50850">
    <property type="entry name" value="MFS"/>
    <property type="match status" value="1"/>
</dbReference>
<feature type="transmembrane region" description="Helical" evidence="7">
    <location>
        <begin position="379"/>
        <end position="398"/>
    </location>
</feature>
<evidence type="ECO:0000256" key="3">
    <source>
        <dbReference type="ARBA" id="ARBA00022692"/>
    </source>
</evidence>
<feature type="transmembrane region" description="Helical" evidence="7">
    <location>
        <begin position="354"/>
        <end position="373"/>
    </location>
</feature>
<name>A0A4S4LQ55_9AGAM</name>
<evidence type="ECO:0000256" key="4">
    <source>
        <dbReference type="ARBA" id="ARBA00022989"/>
    </source>
</evidence>
<evidence type="ECO:0000256" key="2">
    <source>
        <dbReference type="ARBA" id="ARBA00022448"/>
    </source>
</evidence>
<dbReference type="Pfam" id="PF07690">
    <property type="entry name" value="MFS_1"/>
    <property type="match status" value="1"/>
</dbReference>
<dbReference type="InterPro" id="IPR011701">
    <property type="entry name" value="MFS"/>
</dbReference>
<evidence type="ECO:0000313" key="10">
    <source>
        <dbReference type="Proteomes" id="UP000310158"/>
    </source>
</evidence>
<comment type="caution">
    <text evidence="9">The sequence shown here is derived from an EMBL/GenBank/DDBJ whole genome shotgun (WGS) entry which is preliminary data.</text>
</comment>
<sequence>MSSTQDAEAFVAPIQSKARKFSLLALFCIAQFIDTFSISSLITAIPKISVELDLSASEAVWLLSGFMDFVQILTVSPMVMKSGRVSDVYSPKMVFVGGIGALGFISLGAGFLKTKIPLIVLRALGGIAGSMTIPSALALIVAMFPQPLEQSRAISLFGGCGALGNVAGLIIGGVFAQFATWHWVFWFVTIVAVPISFSCIFLIPAQPNKGHSRTQSLKRLDMIGVSILTIALVLLIYAVTSGSANGWGTGGVLAPLIISIFMVAGFFYYETLIPTEMAAVPPRTWFYPNFSALFGASLLPYFFWTTQSTLFTELWQGVYGRSAISAAVHTIPSSVVAFALNFTGPLQHVISPKWLIISGQLLMALAGILGTFADGANKYWRFDFLVFVFGSAGAQLIFTHDNVAIFRTTPPHMAGIVGAIFNGGLQLGSAVGLAVATSIQSSVSQKHGSPNDYSGRAAAYWFIFAAAIVSAIAMLFFYHTDQDTAPPSAGNTVTGEEHEKAAVGSVQSEKRDVESR</sequence>
<keyword evidence="5 7" id="KW-0472">Membrane</keyword>
<evidence type="ECO:0000313" key="9">
    <source>
        <dbReference type="EMBL" id="THH14444.1"/>
    </source>
</evidence>
<dbReference type="InterPro" id="IPR020846">
    <property type="entry name" value="MFS_dom"/>
</dbReference>
<dbReference type="Gene3D" id="1.20.1720.10">
    <property type="entry name" value="Multidrug resistance protein D"/>
    <property type="match status" value="1"/>
</dbReference>
<dbReference type="PANTHER" id="PTHR42718:SF9">
    <property type="entry name" value="MAJOR FACILITATOR SUPERFAMILY MULTIDRUG TRANSPORTER MFSC"/>
    <property type="match status" value="1"/>
</dbReference>
<feature type="domain" description="Major facilitator superfamily (MFS) profile" evidence="8">
    <location>
        <begin position="23"/>
        <end position="482"/>
    </location>
</feature>
<comment type="subcellular location">
    <subcellularLocation>
        <location evidence="1">Membrane</location>
        <topology evidence="1">Multi-pass membrane protein</topology>
    </subcellularLocation>
</comment>
<dbReference type="OrthoDB" id="440755at2759"/>
<proteinExistence type="predicted"/>
<feature type="transmembrane region" description="Helical" evidence="7">
    <location>
        <begin position="323"/>
        <end position="342"/>
    </location>
</feature>
<organism evidence="9 10">
    <name type="scientific">Bondarzewia mesenterica</name>
    <dbReference type="NCBI Taxonomy" id="1095465"/>
    <lineage>
        <taxon>Eukaryota</taxon>
        <taxon>Fungi</taxon>
        <taxon>Dikarya</taxon>
        <taxon>Basidiomycota</taxon>
        <taxon>Agaricomycotina</taxon>
        <taxon>Agaricomycetes</taxon>
        <taxon>Russulales</taxon>
        <taxon>Bondarzewiaceae</taxon>
        <taxon>Bondarzewia</taxon>
    </lineage>
</organism>
<keyword evidence="10" id="KW-1185">Reference proteome</keyword>
<evidence type="ECO:0000256" key="7">
    <source>
        <dbReference type="SAM" id="Phobius"/>
    </source>
</evidence>
<dbReference type="EMBL" id="SGPL01000276">
    <property type="protein sequence ID" value="THH14444.1"/>
    <property type="molecule type" value="Genomic_DNA"/>
</dbReference>
<dbReference type="InterPro" id="IPR036259">
    <property type="entry name" value="MFS_trans_sf"/>
</dbReference>
<dbReference type="SUPFAM" id="SSF103473">
    <property type="entry name" value="MFS general substrate transporter"/>
    <property type="match status" value="1"/>
</dbReference>
<dbReference type="PANTHER" id="PTHR42718">
    <property type="entry name" value="MAJOR FACILITATOR SUPERFAMILY MULTIDRUG TRANSPORTER MFSC"/>
    <property type="match status" value="1"/>
</dbReference>
<feature type="transmembrane region" description="Helical" evidence="7">
    <location>
        <begin position="459"/>
        <end position="478"/>
    </location>
</feature>
<evidence type="ECO:0000256" key="1">
    <source>
        <dbReference type="ARBA" id="ARBA00004141"/>
    </source>
</evidence>
<dbReference type="GO" id="GO:0016020">
    <property type="term" value="C:membrane"/>
    <property type="evidence" value="ECO:0007669"/>
    <property type="project" value="UniProtKB-SubCell"/>
</dbReference>
<keyword evidence="4 7" id="KW-1133">Transmembrane helix</keyword>
<protein>
    <recommendedName>
        <fullName evidence="8">Major facilitator superfamily (MFS) profile domain-containing protein</fullName>
    </recommendedName>
</protein>
<gene>
    <name evidence="9" type="ORF">EW146_g5879</name>
</gene>
<keyword evidence="3 7" id="KW-0812">Transmembrane</keyword>
<feature type="transmembrane region" description="Helical" evidence="7">
    <location>
        <begin position="285"/>
        <end position="303"/>
    </location>
</feature>
<evidence type="ECO:0000256" key="6">
    <source>
        <dbReference type="SAM" id="MobiDB-lite"/>
    </source>
</evidence>
<dbReference type="GO" id="GO:0022857">
    <property type="term" value="F:transmembrane transporter activity"/>
    <property type="evidence" value="ECO:0007669"/>
    <property type="project" value="InterPro"/>
</dbReference>
<feature type="transmembrane region" description="Helical" evidence="7">
    <location>
        <begin position="184"/>
        <end position="203"/>
    </location>
</feature>
<feature type="transmembrane region" description="Helical" evidence="7">
    <location>
        <begin position="156"/>
        <end position="178"/>
    </location>
</feature>
<feature type="transmembrane region" description="Helical" evidence="7">
    <location>
        <begin position="118"/>
        <end position="144"/>
    </location>
</feature>
<feature type="transmembrane region" description="Helical" evidence="7">
    <location>
        <begin position="21"/>
        <end position="45"/>
    </location>
</feature>
<evidence type="ECO:0000259" key="8">
    <source>
        <dbReference type="PROSITE" id="PS50850"/>
    </source>
</evidence>